<evidence type="ECO:0000259" key="1">
    <source>
        <dbReference type="Pfam" id="PF22807"/>
    </source>
</evidence>
<dbReference type="RefSeq" id="WP_140003031.1">
    <property type="nucleotide sequence ID" value="NZ_CP040946.1"/>
</dbReference>
<organism evidence="2 3">
    <name type="scientific">Methylophilus medardicus</name>
    <dbReference type="NCBI Taxonomy" id="2588534"/>
    <lineage>
        <taxon>Bacteria</taxon>
        <taxon>Pseudomonadati</taxon>
        <taxon>Pseudomonadota</taxon>
        <taxon>Betaproteobacteria</taxon>
        <taxon>Nitrosomonadales</taxon>
        <taxon>Methylophilaceae</taxon>
        <taxon>Methylophilus</taxon>
    </lineage>
</organism>
<protein>
    <submittedName>
        <fullName evidence="2">Sorbosone dehydrogenase</fullName>
    </submittedName>
</protein>
<dbReference type="InterPro" id="IPR011042">
    <property type="entry name" value="6-blade_b-propeller_TolB-like"/>
</dbReference>
<dbReference type="Gene3D" id="2.120.10.30">
    <property type="entry name" value="TolB, C-terminal domain"/>
    <property type="match status" value="1"/>
</dbReference>
<accession>A0A5B8CR93</accession>
<dbReference type="InterPro" id="IPR011041">
    <property type="entry name" value="Quinoprot_gluc/sorb_DH_b-prop"/>
</dbReference>
<sequence>MTSVQAQSAPAKSLSHFLLHGLVGILSALGLHQAMAQPLEVDAALSSLSLPAGLRIERFSDVSAWGAPRMLALDTHGQLLVSVTDTGRILRLNAQGEVEVIAQGLNAPQGLAMLGDDLLVAEQTGVVKLPKQGDAWGSPQPWIRNLPSGGHSLKTVKVSPDGYVFVNVGSSCNVCIEEQPMRATLLRYTAEGRPAGALLTVGRHAQSAIWATGLRNTQSFTWHPHSGEMFATNNGSDNRSDMQNGPIDDDLPPEHLNRIEAGKAYGWPYCWGQPGAPGQLMPDPNMPSETGACQQAQGPALTLPAHSTPIGLTFLHQSRLPAEIQQDAIVALHGSWNRKQPSGYALLRVQFRNQQPVAAVPFISGWLQGKQVWGRPVDVIIGSDGWLYVSDDLTGWIYRIRSL</sequence>
<proteinExistence type="predicted"/>
<dbReference type="PANTHER" id="PTHR19328">
    <property type="entry name" value="HEDGEHOG-INTERACTING PROTEIN"/>
    <property type="match status" value="1"/>
</dbReference>
<dbReference type="Pfam" id="PF22807">
    <property type="entry name" value="TrAA12"/>
    <property type="match status" value="1"/>
</dbReference>
<dbReference type="SUPFAM" id="SSF50952">
    <property type="entry name" value="Soluble quinoprotein glucose dehydrogenase"/>
    <property type="match status" value="1"/>
</dbReference>
<dbReference type="KEGG" id="mmec:FIU01_03575"/>
<name>A0A5B8CR93_9PROT</name>
<reference evidence="3" key="1">
    <citation type="journal article" date="2019" name="ISME J.">
        <title>Evolution in action: habitat transition from sediment to the pelagial leads to genome streamlining in Methylophilaceae.</title>
        <authorList>
            <person name="Salcher M."/>
            <person name="Schaefle D."/>
            <person name="Kaspar M."/>
            <person name="Neuenschwander S.M."/>
            <person name="Ghai R."/>
        </authorList>
    </citation>
    <scope>NUCLEOTIDE SEQUENCE [LARGE SCALE GENOMIC DNA]</scope>
    <source>
        <strain evidence="3">MMS-M-51</strain>
    </source>
</reference>
<evidence type="ECO:0000313" key="3">
    <source>
        <dbReference type="Proteomes" id="UP000311008"/>
    </source>
</evidence>
<dbReference type="OrthoDB" id="9770043at2"/>
<dbReference type="InterPro" id="IPR054539">
    <property type="entry name" value="Beta-prop_PDH"/>
</dbReference>
<evidence type="ECO:0000313" key="2">
    <source>
        <dbReference type="EMBL" id="QDC43689.1"/>
    </source>
</evidence>
<dbReference type="PANTHER" id="PTHR19328:SF53">
    <property type="entry name" value="MEMBRANE PROTEIN"/>
    <property type="match status" value="1"/>
</dbReference>
<keyword evidence="3" id="KW-1185">Reference proteome</keyword>
<dbReference type="Proteomes" id="UP000311008">
    <property type="component" value="Chromosome"/>
</dbReference>
<dbReference type="EMBL" id="CP040946">
    <property type="protein sequence ID" value="QDC43689.1"/>
    <property type="molecule type" value="Genomic_DNA"/>
</dbReference>
<gene>
    <name evidence="2" type="ORF">FIU01_03575</name>
</gene>
<dbReference type="AlphaFoldDB" id="A0A5B8CR93"/>
<feature type="domain" description="Pyrroloquinoline quinone-dependent pyranose dehydrogenase beta-propeller" evidence="1">
    <location>
        <begin position="66"/>
        <end position="401"/>
    </location>
</feature>